<sequence length="702" mass="78315">MASDDDDGDEFGKTKSQQMCAYKCCKKCSVKSTTCVKCGAVYHNGCAAKYRVSAIDSTRNVCCSSSEVTNTSLASPSNASLLSPFNWPNENSAEKHNEMDALKKENVLLRELHKSVVSELQTQKENNKLLYEIIELLKKNTGAPSRKQRPELSITVPQSLQAESVNKNVMASSANVPQNANNMENNHMVNNVVAPLAETTSYSSLLKQTSSNKNSNSAPSTKSQQVIRRINAMYVSTNTNITSAARLKLKTVQGRQFTWIFLSRLSPDNTEEDIMECLKEANPNCTTFECIKLIPKYENARFVSFKAKIPYELENTILDREFWPSGTLVKRFYFPKNDTSNNTALKSTEANQNTIPTPSQTNEDVLKIGTDFGLSTNTVVGVAAALRTSTKNRKLFEPYLKEKMQNLNHALDSYFTSKECKVICTEKKNKENIATETLVYCSNIDGLLKRIKNKRDVNETHLKFGIDGGGGFLKICLSVQKTNAIDGPKHRFSYKDSNATTKFKDSGVKKLFLLGIIANTKENYENVLMLWSLLNINKFNATIATDLKLANILTGIMSHSSCFPCTWCSAAKHQLGSCGEYRSLAICAAKYHAWKQSGSNKTRAKEFENCMHLPIIAKNDNTMIIDIIPPPELHLMLGVVNTLFNHMLKDFEIDALNWAKECNKCLSQESGWSELSRLPLCSPVKSISVAMEHRDKDDGTVV</sequence>
<keyword evidence="2" id="KW-1185">Reference proteome</keyword>
<dbReference type="OrthoDB" id="6769802at2759"/>
<protein>
    <submittedName>
        <fullName evidence="1">Uncharacterized protein</fullName>
    </submittedName>
</protein>
<evidence type="ECO:0000313" key="2">
    <source>
        <dbReference type="Proteomes" id="UP001154078"/>
    </source>
</evidence>
<organism evidence="1 2">
    <name type="scientific">Brassicogethes aeneus</name>
    <name type="common">Rape pollen beetle</name>
    <name type="synonym">Meligethes aeneus</name>
    <dbReference type="NCBI Taxonomy" id="1431903"/>
    <lineage>
        <taxon>Eukaryota</taxon>
        <taxon>Metazoa</taxon>
        <taxon>Ecdysozoa</taxon>
        <taxon>Arthropoda</taxon>
        <taxon>Hexapoda</taxon>
        <taxon>Insecta</taxon>
        <taxon>Pterygota</taxon>
        <taxon>Neoptera</taxon>
        <taxon>Endopterygota</taxon>
        <taxon>Coleoptera</taxon>
        <taxon>Polyphaga</taxon>
        <taxon>Cucujiformia</taxon>
        <taxon>Nitidulidae</taxon>
        <taxon>Meligethinae</taxon>
        <taxon>Brassicogethes</taxon>
    </lineage>
</organism>
<dbReference type="AlphaFoldDB" id="A0A9P0ATE7"/>
<dbReference type="Proteomes" id="UP001154078">
    <property type="component" value="Chromosome 1"/>
</dbReference>
<gene>
    <name evidence="1" type="ORF">MELIAE_LOCUS1057</name>
</gene>
<accession>A0A9P0ATE7</accession>
<reference evidence="1" key="1">
    <citation type="submission" date="2021-12" db="EMBL/GenBank/DDBJ databases">
        <authorList>
            <person name="King R."/>
        </authorList>
    </citation>
    <scope>NUCLEOTIDE SEQUENCE</scope>
</reference>
<dbReference type="EMBL" id="OV121132">
    <property type="protein sequence ID" value="CAH0547000.1"/>
    <property type="molecule type" value="Genomic_DNA"/>
</dbReference>
<name>A0A9P0ATE7_BRAAE</name>
<evidence type="ECO:0000313" key="1">
    <source>
        <dbReference type="EMBL" id="CAH0547000.1"/>
    </source>
</evidence>
<proteinExistence type="predicted"/>